<dbReference type="InterPro" id="IPR017853">
    <property type="entry name" value="GH"/>
</dbReference>
<dbReference type="InterPro" id="IPR001547">
    <property type="entry name" value="Glyco_hydro_5"/>
</dbReference>
<dbReference type="PANTHER" id="PTHR31297">
    <property type="entry name" value="GLUCAN ENDO-1,6-BETA-GLUCOSIDASE B"/>
    <property type="match status" value="1"/>
</dbReference>
<dbReference type="InterPro" id="IPR026444">
    <property type="entry name" value="Secre_tail"/>
</dbReference>
<dbReference type="InterPro" id="IPR005084">
    <property type="entry name" value="CBM6"/>
</dbReference>
<accession>A0A7C5HGH5</accession>
<organism evidence="6">
    <name type="scientific">candidate division WOR-3 bacterium</name>
    <dbReference type="NCBI Taxonomy" id="2052148"/>
    <lineage>
        <taxon>Bacteria</taxon>
        <taxon>Bacteria division WOR-3</taxon>
    </lineage>
</organism>
<name>A0A7C5HGH5_UNCW3</name>
<dbReference type="GO" id="GO:0009251">
    <property type="term" value="P:glucan catabolic process"/>
    <property type="evidence" value="ECO:0007669"/>
    <property type="project" value="TreeGrafter"/>
</dbReference>
<dbReference type="AlphaFoldDB" id="A0A7C5HGH5"/>
<sequence>DTDMSFSYNSEGIIILDSLLSWCKRYGLYLILDLHCAPGGQNPGNISDSPGRAELWMYEENKDKTVEFWDFISERYKEEKAIAGYDLLNEPVLPEGYSTNDLRELYIRIKDEIRENGDEHILFIEGNWYATDFSNLEPPFDLNMSYAFHKYWNEPIKSSITSYLDMSLRSLRPLWLGEFGENSNHWFSKVIDIAENNNISWNWWTYKKIDATSVIYSVELTREYQRILDYWNERASKPSPEFAKLALFNLAKKLDMDSCEFRRDVVAALLDDDFKSVNKPFEELNIPGLIPAVYYDLGGNGIAYSDNEYQMTTYPNWVAWNKGGRFRNDGVDIEESEDVQGVRYSIGWIEDGEWLKYSVDVATTGIYNLEIRVATPNDGCKMSIYIDENPLVSEVKVPNTGGWKIWNDIIIDSIRLEKGMHELKVLFVRGGFNFEYLKFELIYSSVYQNIENKIFLNGNYPNPFNNVTAIPIVLNEKSEVKVDIYSVEGRLVKNLYKGEMGNGLNILRWNGLDNFGRALPSGVYFYRISCNGISEMKKMLLLR</sequence>
<comment type="similarity">
    <text evidence="4">Belongs to the glycosyl hydrolase 5 (cellulase A) family.</text>
</comment>
<keyword evidence="1" id="KW-0732">Signal</keyword>
<dbReference type="SUPFAM" id="SSF51445">
    <property type="entry name" value="(Trans)glycosidases"/>
    <property type="match status" value="1"/>
</dbReference>
<dbReference type="GO" id="GO:0030246">
    <property type="term" value="F:carbohydrate binding"/>
    <property type="evidence" value="ECO:0007669"/>
    <property type="project" value="InterPro"/>
</dbReference>
<proteinExistence type="inferred from homology"/>
<feature type="domain" description="CBM6" evidence="5">
    <location>
        <begin position="312"/>
        <end position="440"/>
    </location>
</feature>
<dbReference type="Gene3D" id="2.60.40.4070">
    <property type="match status" value="1"/>
</dbReference>
<comment type="caution">
    <text evidence="6">The sequence shown here is derived from an EMBL/GenBank/DDBJ whole genome shotgun (WGS) entry which is preliminary data.</text>
</comment>
<feature type="non-terminal residue" evidence="6">
    <location>
        <position position="1"/>
    </location>
</feature>
<dbReference type="SUPFAM" id="SSF49785">
    <property type="entry name" value="Galactose-binding domain-like"/>
    <property type="match status" value="1"/>
</dbReference>
<dbReference type="InterPro" id="IPR050386">
    <property type="entry name" value="Glycosyl_hydrolase_5"/>
</dbReference>
<dbReference type="Gene3D" id="2.60.120.260">
    <property type="entry name" value="Galactose-binding domain-like"/>
    <property type="match status" value="1"/>
</dbReference>
<reference evidence="6" key="1">
    <citation type="journal article" date="2020" name="mSystems">
        <title>Genome- and Community-Level Interaction Insights into Carbon Utilization and Element Cycling Functions of Hydrothermarchaeota in Hydrothermal Sediment.</title>
        <authorList>
            <person name="Zhou Z."/>
            <person name="Liu Y."/>
            <person name="Xu W."/>
            <person name="Pan J."/>
            <person name="Luo Z.H."/>
            <person name="Li M."/>
        </authorList>
    </citation>
    <scope>NUCLEOTIDE SEQUENCE [LARGE SCALE GENOMIC DNA]</scope>
    <source>
        <strain evidence="6">HyVt-74</strain>
    </source>
</reference>
<keyword evidence="2 4" id="KW-0378">Hydrolase</keyword>
<dbReference type="PANTHER" id="PTHR31297:SF13">
    <property type="entry name" value="PUTATIVE-RELATED"/>
    <property type="match status" value="1"/>
</dbReference>
<dbReference type="PROSITE" id="PS51175">
    <property type="entry name" value="CBM6"/>
    <property type="match status" value="1"/>
</dbReference>
<dbReference type="EMBL" id="DRTB01000234">
    <property type="protein sequence ID" value="HHE05033.1"/>
    <property type="molecule type" value="Genomic_DNA"/>
</dbReference>
<evidence type="ECO:0000259" key="5">
    <source>
        <dbReference type="PROSITE" id="PS51175"/>
    </source>
</evidence>
<evidence type="ECO:0000256" key="1">
    <source>
        <dbReference type="ARBA" id="ARBA00022729"/>
    </source>
</evidence>
<dbReference type="InterPro" id="IPR008979">
    <property type="entry name" value="Galactose-bd-like_sf"/>
</dbReference>
<evidence type="ECO:0000313" key="6">
    <source>
        <dbReference type="EMBL" id="HHE05033.1"/>
    </source>
</evidence>
<dbReference type="SMART" id="SM00606">
    <property type="entry name" value="CBD_IV"/>
    <property type="match status" value="1"/>
</dbReference>
<dbReference type="Gene3D" id="3.20.20.80">
    <property type="entry name" value="Glycosidases"/>
    <property type="match status" value="1"/>
</dbReference>
<protein>
    <submittedName>
        <fullName evidence="6">Carbohydrate-binding protein</fullName>
    </submittedName>
</protein>
<dbReference type="CDD" id="cd04080">
    <property type="entry name" value="CBM6_cellulase-like"/>
    <property type="match status" value="1"/>
</dbReference>
<gene>
    <name evidence="6" type="ORF">ENL19_03100</name>
</gene>
<dbReference type="Pfam" id="PF00150">
    <property type="entry name" value="Cellulase"/>
    <property type="match status" value="1"/>
</dbReference>
<dbReference type="InterPro" id="IPR006584">
    <property type="entry name" value="Cellulose-bd_IV"/>
</dbReference>
<keyword evidence="3 4" id="KW-0326">Glycosidase</keyword>
<dbReference type="Proteomes" id="UP000886110">
    <property type="component" value="Unassembled WGS sequence"/>
</dbReference>
<dbReference type="GO" id="GO:0008422">
    <property type="term" value="F:beta-glucosidase activity"/>
    <property type="evidence" value="ECO:0007669"/>
    <property type="project" value="TreeGrafter"/>
</dbReference>
<dbReference type="NCBIfam" id="TIGR04183">
    <property type="entry name" value="Por_Secre_tail"/>
    <property type="match status" value="1"/>
</dbReference>
<dbReference type="Pfam" id="PF18962">
    <property type="entry name" value="Por_Secre_tail"/>
    <property type="match status" value="1"/>
</dbReference>
<dbReference type="GO" id="GO:0009986">
    <property type="term" value="C:cell surface"/>
    <property type="evidence" value="ECO:0007669"/>
    <property type="project" value="TreeGrafter"/>
</dbReference>
<dbReference type="Pfam" id="PF03422">
    <property type="entry name" value="CBM_6"/>
    <property type="match status" value="1"/>
</dbReference>
<evidence type="ECO:0000256" key="3">
    <source>
        <dbReference type="ARBA" id="ARBA00023295"/>
    </source>
</evidence>
<dbReference type="GO" id="GO:0005576">
    <property type="term" value="C:extracellular region"/>
    <property type="evidence" value="ECO:0007669"/>
    <property type="project" value="TreeGrafter"/>
</dbReference>
<evidence type="ECO:0000256" key="2">
    <source>
        <dbReference type="ARBA" id="ARBA00022801"/>
    </source>
</evidence>
<evidence type="ECO:0000256" key="4">
    <source>
        <dbReference type="RuleBase" id="RU361153"/>
    </source>
</evidence>